<dbReference type="Gene3D" id="3.40.50.300">
    <property type="entry name" value="P-loop containing nucleotide triphosphate hydrolases"/>
    <property type="match status" value="1"/>
</dbReference>
<evidence type="ECO:0000256" key="4">
    <source>
        <dbReference type="ARBA" id="ARBA00022701"/>
    </source>
</evidence>
<evidence type="ECO:0000256" key="5">
    <source>
        <dbReference type="ARBA" id="ARBA00022741"/>
    </source>
</evidence>
<comment type="caution">
    <text evidence="12">The sequence shown here is derived from an EMBL/GenBank/DDBJ whole genome shotgun (WGS) entry which is preliminary data.</text>
</comment>
<dbReference type="GO" id="GO:0007018">
    <property type="term" value="P:microtubule-based movement"/>
    <property type="evidence" value="ECO:0007669"/>
    <property type="project" value="InterPro"/>
</dbReference>
<accession>A0A8J5JIU2</accession>
<dbReference type="InterPro" id="IPR026983">
    <property type="entry name" value="DHC"/>
</dbReference>
<dbReference type="EMBL" id="JAHLQT010034279">
    <property type="protein sequence ID" value="KAG7158847.1"/>
    <property type="molecule type" value="Genomic_DNA"/>
</dbReference>
<dbReference type="AlphaFoldDB" id="A0A8J5JIU2"/>
<evidence type="ECO:0000259" key="11">
    <source>
        <dbReference type="Pfam" id="PF12780"/>
    </source>
</evidence>
<dbReference type="InterPro" id="IPR027417">
    <property type="entry name" value="P-loop_NTPase"/>
</dbReference>
<keyword evidence="6" id="KW-0067">ATP-binding</keyword>
<dbReference type="GO" id="GO:0045505">
    <property type="term" value="F:dynein intermediate chain binding"/>
    <property type="evidence" value="ECO:0007669"/>
    <property type="project" value="InterPro"/>
</dbReference>
<dbReference type="Pfam" id="PF12780">
    <property type="entry name" value="AAA_8"/>
    <property type="match status" value="1"/>
</dbReference>
<sequence length="367" mass="41975">MDSSPMTLFGYFNERVRANLHLVVAMSPIGDTFRTRLRMFPSLINCCTIDWFTAWPDDALEMVATSLLQETKLEASLLAHCVTVCKYFHHSIDDLAHRYVTGLEKLKEAKLLITELQEELKLLQPRLVETSANTEALMIKIEQDTIQVERKQELVAADEAVANKKFADAQAIKDDCEKELAKAVPALNAATDALNTLKQDDIRVVKAMKNPPSGVKLVMEAVCVMLDLKPERKPDPNGSGKMIEDYWAPSQKLLGDMKFLQNLLHYDKENIPTKIITHVRNEFYSHPDFDPKKIRMVSMACEGLCRWVRAMVVYDQVIKIVAPKKQALEAANHELAPQNERLEEKRKELREYMFIYLQYVHESAQVL</sequence>
<evidence type="ECO:0000256" key="8">
    <source>
        <dbReference type="ARBA" id="ARBA00023054"/>
    </source>
</evidence>
<keyword evidence="5" id="KW-0547">Nucleotide-binding</keyword>
<organism evidence="12 13">
    <name type="scientific">Homarus americanus</name>
    <name type="common">American lobster</name>
    <dbReference type="NCBI Taxonomy" id="6706"/>
    <lineage>
        <taxon>Eukaryota</taxon>
        <taxon>Metazoa</taxon>
        <taxon>Ecdysozoa</taxon>
        <taxon>Arthropoda</taxon>
        <taxon>Crustacea</taxon>
        <taxon>Multicrustacea</taxon>
        <taxon>Malacostraca</taxon>
        <taxon>Eumalacostraca</taxon>
        <taxon>Eucarida</taxon>
        <taxon>Decapoda</taxon>
        <taxon>Pleocyemata</taxon>
        <taxon>Astacidea</taxon>
        <taxon>Nephropoidea</taxon>
        <taxon>Nephropidae</taxon>
        <taxon>Homarus</taxon>
    </lineage>
</organism>
<evidence type="ECO:0000256" key="10">
    <source>
        <dbReference type="ARBA" id="ARBA00023212"/>
    </source>
</evidence>
<evidence type="ECO:0000313" key="13">
    <source>
        <dbReference type="Proteomes" id="UP000747542"/>
    </source>
</evidence>
<keyword evidence="9" id="KW-0505">Motor protein</keyword>
<keyword evidence="10" id="KW-0206">Cytoskeleton</keyword>
<dbReference type="GO" id="GO:0005874">
    <property type="term" value="C:microtubule"/>
    <property type="evidence" value="ECO:0007669"/>
    <property type="project" value="UniProtKB-KW"/>
</dbReference>
<keyword evidence="4" id="KW-0493">Microtubule</keyword>
<comment type="subcellular location">
    <subcellularLocation>
        <location evidence="1">Cytoplasm</location>
        <location evidence="1">Cytoskeleton</location>
    </subcellularLocation>
</comment>
<dbReference type="Proteomes" id="UP000747542">
    <property type="component" value="Unassembled WGS sequence"/>
</dbReference>
<keyword evidence="8" id="KW-0175">Coiled coil</keyword>
<evidence type="ECO:0000256" key="7">
    <source>
        <dbReference type="ARBA" id="ARBA00023017"/>
    </source>
</evidence>
<evidence type="ECO:0000256" key="6">
    <source>
        <dbReference type="ARBA" id="ARBA00022840"/>
    </source>
</evidence>
<evidence type="ECO:0000256" key="1">
    <source>
        <dbReference type="ARBA" id="ARBA00004245"/>
    </source>
</evidence>
<name>A0A8J5JIU2_HOMAM</name>
<evidence type="ECO:0000256" key="9">
    <source>
        <dbReference type="ARBA" id="ARBA00023175"/>
    </source>
</evidence>
<dbReference type="PANTHER" id="PTHR22878:SF70">
    <property type="entry name" value="DYNEIN HEAVY CHAIN 2, AXONEMAL"/>
    <property type="match status" value="1"/>
</dbReference>
<dbReference type="GO" id="GO:0030286">
    <property type="term" value="C:dynein complex"/>
    <property type="evidence" value="ECO:0007669"/>
    <property type="project" value="UniProtKB-KW"/>
</dbReference>
<evidence type="ECO:0000256" key="2">
    <source>
        <dbReference type="ARBA" id="ARBA00008887"/>
    </source>
</evidence>
<dbReference type="FunFam" id="1.20.920.20:FF:000001">
    <property type="entry name" value="dynein heavy chain 2, axonemal"/>
    <property type="match status" value="1"/>
</dbReference>
<dbReference type="GO" id="GO:0005524">
    <property type="term" value="F:ATP binding"/>
    <property type="evidence" value="ECO:0007669"/>
    <property type="project" value="UniProtKB-KW"/>
</dbReference>
<reference evidence="12" key="1">
    <citation type="journal article" date="2021" name="Sci. Adv.">
        <title>The American lobster genome reveals insights on longevity, neural, and immune adaptations.</title>
        <authorList>
            <person name="Polinski J.M."/>
            <person name="Zimin A.V."/>
            <person name="Clark K.F."/>
            <person name="Kohn A.B."/>
            <person name="Sadowski N."/>
            <person name="Timp W."/>
            <person name="Ptitsyn A."/>
            <person name="Khanna P."/>
            <person name="Romanova D.Y."/>
            <person name="Williams P."/>
            <person name="Greenwood S.J."/>
            <person name="Moroz L.L."/>
            <person name="Walt D.R."/>
            <person name="Bodnar A.G."/>
        </authorList>
    </citation>
    <scope>NUCLEOTIDE SEQUENCE</scope>
    <source>
        <strain evidence="12">GMGI-L3</strain>
    </source>
</reference>
<proteinExistence type="inferred from homology"/>
<comment type="similarity">
    <text evidence="2">Belongs to the dynein heavy chain family.</text>
</comment>
<keyword evidence="3" id="KW-0963">Cytoplasm</keyword>
<gene>
    <name evidence="12" type="primary">Dnah3-L19</name>
    <name evidence="12" type="ORF">Hamer_G028387</name>
</gene>
<protein>
    <submittedName>
        <fullName evidence="12">Dynein heavy chain 3, axonemal-like 19</fullName>
    </submittedName>
</protein>
<dbReference type="SUPFAM" id="SSF52540">
    <property type="entry name" value="P-loop containing nucleoside triphosphate hydrolases"/>
    <property type="match status" value="1"/>
</dbReference>
<dbReference type="GO" id="GO:0051959">
    <property type="term" value="F:dynein light intermediate chain binding"/>
    <property type="evidence" value="ECO:0007669"/>
    <property type="project" value="InterPro"/>
</dbReference>
<dbReference type="Gene3D" id="1.20.920.20">
    <property type="match status" value="1"/>
</dbReference>
<feature type="domain" description="Dynein heavy chain AAA module D4" evidence="11">
    <location>
        <begin position="2"/>
        <end position="104"/>
    </location>
</feature>
<keyword evidence="13" id="KW-1185">Reference proteome</keyword>
<keyword evidence="7" id="KW-0243">Dynein</keyword>
<dbReference type="PANTHER" id="PTHR22878">
    <property type="entry name" value="DYNEIN HEAVY CHAIN 6, AXONEMAL-LIKE-RELATED"/>
    <property type="match status" value="1"/>
</dbReference>
<evidence type="ECO:0000256" key="3">
    <source>
        <dbReference type="ARBA" id="ARBA00022490"/>
    </source>
</evidence>
<evidence type="ECO:0000313" key="12">
    <source>
        <dbReference type="EMBL" id="KAG7158847.1"/>
    </source>
</evidence>
<dbReference type="InterPro" id="IPR024317">
    <property type="entry name" value="Dynein_heavy_chain_D4_dom"/>
</dbReference>